<dbReference type="AlphaFoldDB" id="A0A9D4NMT0"/>
<sequence>MAKVWKLVANMGIVKKVSPSPTRNNFWIADRTFRLGVIAVCALSTASNVQNSRAIVRTHVLIKFHKGWKINVTFRVKNALHPGGHVFFLSNRSYFELVQNNIETHVLTKFHEYWTKYVASRVLTKFHEDWTTYVASRVFTR</sequence>
<name>A0A9D4NMT0_DREPO</name>
<reference evidence="1" key="2">
    <citation type="submission" date="2020-11" db="EMBL/GenBank/DDBJ databases">
        <authorList>
            <person name="McCartney M.A."/>
            <person name="Auch B."/>
            <person name="Kono T."/>
            <person name="Mallez S."/>
            <person name="Becker A."/>
            <person name="Gohl D.M."/>
            <person name="Silverstein K.A.T."/>
            <person name="Koren S."/>
            <person name="Bechman K.B."/>
            <person name="Herman A."/>
            <person name="Abrahante J.E."/>
            <person name="Garbe J."/>
        </authorList>
    </citation>
    <scope>NUCLEOTIDE SEQUENCE</scope>
    <source>
        <strain evidence="1">Duluth1</strain>
        <tissue evidence="1">Whole animal</tissue>
    </source>
</reference>
<proteinExistence type="predicted"/>
<protein>
    <submittedName>
        <fullName evidence="1">Uncharacterized protein</fullName>
    </submittedName>
</protein>
<organism evidence="1 2">
    <name type="scientific">Dreissena polymorpha</name>
    <name type="common">Zebra mussel</name>
    <name type="synonym">Mytilus polymorpha</name>
    <dbReference type="NCBI Taxonomy" id="45954"/>
    <lineage>
        <taxon>Eukaryota</taxon>
        <taxon>Metazoa</taxon>
        <taxon>Spiralia</taxon>
        <taxon>Lophotrochozoa</taxon>
        <taxon>Mollusca</taxon>
        <taxon>Bivalvia</taxon>
        <taxon>Autobranchia</taxon>
        <taxon>Heteroconchia</taxon>
        <taxon>Euheterodonta</taxon>
        <taxon>Imparidentia</taxon>
        <taxon>Neoheterodontei</taxon>
        <taxon>Myida</taxon>
        <taxon>Dreissenoidea</taxon>
        <taxon>Dreissenidae</taxon>
        <taxon>Dreissena</taxon>
    </lineage>
</organism>
<accession>A0A9D4NMT0</accession>
<dbReference type="Proteomes" id="UP000828390">
    <property type="component" value="Unassembled WGS sequence"/>
</dbReference>
<comment type="caution">
    <text evidence="1">The sequence shown here is derived from an EMBL/GenBank/DDBJ whole genome shotgun (WGS) entry which is preliminary data.</text>
</comment>
<reference evidence="1" key="1">
    <citation type="journal article" date="2019" name="bioRxiv">
        <title>The Genome of the Zebra Mussel, Dreissena polymorpha: A Resource for Invasive Species Research.</title>
        <authorList>
            <person name="McCartney M.A."/>
            <person name="Auch B."/>
            <person name="Kono T."/>
            <person name="Mallez S."/>
            <person name="Zhang Y."/>
            <person name="Obille A."/>
            <person name="Becker A."/>
            <person name="Abrahante J.E."/>
            <person name="Garbe J."/>
            <person name="Badalamenti J.P."/>
            <person name="Herman A."/>
            <person name="Mangelson H."/>
            <person name="Liachko I."/>
            <person name="Sullivan S."/>
            <person name="Sone E.D."/>
            <person name="Koren S."/>
            <person name="Silverstein K.A.T."/>
            <person name="Beckman K.B."/>
            <person name="Gohl D.M."/>
        </authorList>
    </citation>
    <scope>NUCLEOTIDE SEQUENCE</scope>
    <source>
        <strain evidence="1">Duluth1</strain>
        <tissue evidence="1">Whole animal</tissue>
    </source>
</reference>
<evidence type="ECO:0000313" key="1">
    <source>
        <dbReference type="EMBL" id="KAH3896634.1"/>
    </source>
</evidence>
<evidence type="ECO:0000313" key="2">
    <source>
        <dbReference type="Proteomes" id="UP000828390"/>
    </source>
</evidence>
<gene>
    <name evidence="1" type="ORF">DPMN_020812</name>
</gene>
<keyword evidence="2" id="KW-1185">Reference proteome</keyword>
<dbReference type="EMBL" id="JAIWYP010000001">
    <property type="protein sequence ID" value="KAH3896634.1"/>
    <property type="molecule type" value="Genomic_DNA"/>
</dbReference>